<dbReference type="SMART" id="SM01007">
    <property type="entry name" value="Aldolase_II"/>
    <property type="match status" value="1"/>
</dbReference>
<dbReference type="PANTHER" id="PTHR10672">
    <property type="entry name" value="ADDUCIN"/>
    <property type="match status" value="1"/>
</dbReference>
<dbReference type="PANTHER" id="PTHR10672:SF3">
    <property type="entry name" value="PROTEIN HU-LI TAI SHAO"/>
    <property type="match status" value="1"/>
</dbReference>
<dbReference type="Gene3D" id="3.40.225.10">
    <property type="entry name" value="Class II aldolase/adducin N-terminal domain"/>
    <property type="match status" value="1"/>
</dbReference>
<evidence type="ECO:0000313" key="3">
    <source>
        <dbReference type="EMBL" id="SHH35821.1"/>
    </source>
</evidence>
<dbReference type="SUPFAM" id="SSF53639">
    <property type="entry name" value="AraD/HMP-PK domain-like"/>
    <property type="match status" value="1"/>
</dbReference>
<dbReference type="InterPro" id="IPR051017">
    <property type="entry name" value="Aldolase-II_Adducin_sf"/>
</dbReference>
<evidence type="ECO:0000259" key="2">
    <source>
        <dbReference type="SMART" id="SM01007"/>
    </source>
</evidence>
<evidence type="ECO:0000313" key="4">
    <source>
        <dbReference type="Proteomes" id="UP000190675"/>
    </source>
</evidence>
<dbReference type="Pfam" id="PF00596">
    <property type="entry name" value="Aldolase_II"/>
    <property type="match status" value="1"/>
</dbReference>
<reference evidence="3 4" key="1">
    <citation type="submission" date="2016-11" db="EMBL/GenBank/DDBJ databases">
        <authorList>
            <person name="Jaros S."/>
            <person name="Januszkiewicz K."/>
            <person name="Wedrychowicz H."/>
        </authorList>
    </citation>
    <scope>NUCLEOTIDE SEQUENCE [LARGE SCALE GENOMIC DNA]</scope>
    <source>
        <strain evidence="3 4">GAS242</strain>
    </source>
</reference>
<dbReference type="OrthoDB" id="5291399at2"/>
<dbReference type="Proteomes" id="UP000190675">
    <property type="component" value="Chromosome I"/>
</dbReference>
<sequence>MNIATPIAKDGKWSAEEVKLRVELAAAYRLTAKLGMDDLIYTHLSARVPGPELHFLLNPYGMMFSEVTASSLIKVDQNGEMVEPDDRWVHNPTGFVLHSAIHRSGDHRVCVFHAHPIHAMAVSSLECGLLPLTVWAQQFYKRVSYHPYEGPPVRLDERDRVLANMGDTQAMLMQNHGVLTTGRTVAEAFILMYYLEKSCEVQLKAQSSGQKLIIPSEEISEYSARLRYSEEQLTANPGALEWQALVRKLDSEDPSYRN</sequence>
<accession>A0A1M5SBI6</accession>
<proteinExistence type="inferred from homology"/>
<dbReference type="GO" id="GO:0005856">
    <property type="term" value="C:cytoskeleton"/>
    <property type="evidence" value="ECO:0007669"/>
    <property type="project" value="TreeGrafter"/>
</dbReference>
<dbReference type="EMBL" id="LT670818">
    <property type="protein sequence ID" value="SHH35821.1"/>
    <property type="molecule type" value="Genomic_DNA"/>
</dbReference>
<feature type="domain" description="Class II aldolase/adducin N-terminal" evidence="2">
    <location>
        <begin position="22"/>
        <end position="203"/>
    </location>
</feature>
<comment type="similarity">
    <text evidence="1">Belongs to the aldolase class II family.</text>
</comment>
<protein>
    <submittedName>
        <fullName evidence="3">Ribulose-5-phosphate 4-epimerase/Fuculose-1-phosphate aldolase</fullName>
    </submittedName>
</protein>
<dbReference type="InterPro" id="IPR001303">
    <property type="entry name" value="Aldolase_II/adducin_N"/>
</dbReference>
<gene>
    <name evidence="3" type="ORF">SAMN05444169_7045</name>
</gene>
<dbReference type="NCBIfam" id="NF005451">
    <property type="entry name" value="PRK07044.1"/>
    <property type="match status" value="1"/>
</dbReference>
<dbReference type="AlphaFoldDB" id="A0A1M5SBI6"/>
<organism evidence="3 4">
    <name type="scientific">Bradyrhizobium erythrophlei</name>
    <dbReference type="NCBI Taxonomy" id="1437360"/>
    <lineage>
        <taxon>Bacteria</taxon>
        <taxon>Pseudomonadati</taxon>
        <taxon>Pseudomonadota</taxon>
        <taxon>Alphaproteobacteria</taxon>
        <taxon>Hyphomicrobiales</taxon>
        <taxon>Nitrobacteraceae</taxon>
        <taxon>Bradyrhizobium</taxon>
    </lineage>
</organism>
<dbReference type="InterPro" id="IPR036409">
    <property type="entry name" value="Aldolase_II/adducin_N_sf"/>
</dbReference>
<evidence type="ECO:0000256" key="1">
    <source>
        <dbReference type="ARBA" id="ARBA00037961"/>
    </source>
</evidence>
<dbReference type="RefSeq" id="WP_079570121.1">
    <property type="nucleotide sequence ID" value="NZ_LT670818.1"/>
</dbReference>
<dbReference type="GO" id="GO:0051015">
    <property type="term" value="F:actin filament binding"/>
    <property type="evidence" value="ECO:0007669"/>
    <property type="project" value="TreeGrafter"/>
</dbReference>
<name>A0A1M5SBI6_9BRAD</name>